<evidence type="ECO:0000259" key="2">
    <source>
        <dbReference type="Pfam" id="PF00005"/>
    </source>
</evidence>
<dbReference type="Proteomes" id="UP001370490">
    <property type="component" value="Unassembled WGS sequence"/>
</dbReference>
<dbReference type="Pfam" id="PF00005">
    <property type="entry name" value="ABC_tran"/>
    <property type="match status" value="1"/>
</dbReference>
<dbReference type="GO" id="GO:0005524">
    <property type="term" value="F:ATP binding"/>
    <property type="evidence" value="ECO:0007669"/>
    <property type="project" value="UniProtKB-KW"/>
</dbReference>
<evidence type="ECO:0000256" key="1">
    <source>
        <dbReference type="SAM" id="MobiDB-lite"/>
    </source>
</evidence>
<keyword evidence="3" id="KW-0547">Nucleotide-binding</keyword>
<dbReference type="Gene3D" id="3.40.50.300">
    <property type="entry name" value="P-loop containing nucleotide triphosphate hydrolases"/>
    <property type="match status" value="1"/>
</dbReference>
<name>A0AAN8ZTU1_9MAGN</name>
<evidence type="ECO:0000313" key="3">
    <source>
        <dbReference type="EMBL" id="KAK6945030.1"/>
    </source>
</evidence>
<dbReference type="PANTHER" id="PTHR48040:SF45">
    <property type="entry name" value="PLEIOTROPIC DRUG RESISTANCE PROTEIN 1-LIKE"/>
    <property type="match status" value="1"/>
</dbReference>
<sequence>MESRGSERVHSDELYEVELNESCRRFESFQRDNDGPASEFTKKGIQNGGAGGEVDMQKVEYEESKRVLDKLIKHPEDNESLLLKLKHRVSIEQPTVEVRFENINVDAEAYVGRKAIPTIFNSCVNAFQDVLHRIRILPNKKEKISILQNVSGILRPGRMTLLLGPPGSGKTTLLSILAGKSTPGLKACVSEKSHNRIVTDYILRVSPFKNKYGKSQAVYLSEEALKEKQANRIGKEVKNTAQNIWKSPSRTSSSTPISPYY</sequence>
<accession>A0AAN8ZTU1</accession>
<dbReference type="EMBL" id="JBAMMX010000003">
    <property type="protein sequence ID" value="KAK6945030.1"/>
    <property type="molecule type" value="Genomic_DNA"/>
</dbReference>
<gene>
    <name evidence="3" type="ORF">RJ641_026132</name>
</gene>
<dbReference type="GO" id="GO:0016887">
    <property type="term" value="F:ATP hydrolysis activity"/>
    <property type="evidence" value="ECO:0007669"/>
    <property type="project" value="InterPro"/>
</dbReference>
<keyword evidence="4" id="KW-1185">Reference proteome</keyword>
<dbReference type="InterPro" id="IPR027417">
    <property type="entry name" value="P-loop_NTPase"/>
</dbReference>
<organism evidence="3 4">
    <name type="scientific">Dillenia turbinata</name>
    <dbReference type="NCBI Taxonomy" id="194707"/>
    <lineage>
        <taxon>Eukaryota</taxon>
        <taxon>Viridiplantae</taxon>
        <taxon>Streptophyta</taxon>
        <taxon>Embryophyta</taxon>
        <taxon>Tracheophyta</taxon>
        <taxon>Spermatophyta</taxon>
        <taxon>Magnoliopsida</taxon>
        <taxon>eudicotyledons</taxon>
        <taxon>Gunneridae</taxon>
        <taxon>Pentapetalae</taxon>
        <taxon>Dilleniales</taxon>
        <taxon>Dilleniaceae</taxon>
        <taxon>Dillenia</taxon>
    </lineage>
</organism>
<feature type="region of interest" description="Disordered" evidence="1">
    <location>
        <begin position="27"/>
        <end position="52"/>
    </location>
</feature>
<keyword evidence="3" id="KW-0067">ATP-binding</keyword>
<proteinExistence type="predicted"/>
<protein>
    <submittedName>
        <fullName evidence="3">ABC transporter-like, ATP-binding domain</fullName>
    </submittedName>
</protein>
<evidence type="ECO:0000313" key="4">
    <source>
        <dbReference type="Proteomes" id="UP001370490"/>
    </source>
</evidence>
<feature type="domain" description="ABC transporter" evidence="2">
    <location>
        <begin position="147"/>
        <end position="183"/>
    </location>
</feature>
<reference evidence="3 4" key="1">
    <citation type="submission" date="2023-12" db="EMBL/GenBank/DDBJ databases">
        <title>A high-quality genome assembly for Dillenia turbinata (Dilleniales).</title>
        <authorList>
            <person name="Chanderbali A."/>
        </authorList>
    </citation>
    <scope>NUCLEOTIDE SEQUENCE [LARGE SCALE GENOMIC DNA]</scope>
    <source>
        <strain evidence="3">LSX21</strain>
        <tissue evidence="3">Leaf</tissue>
    </source>
</reference>
<dbReference type="PANTHER" id="PTHR48040">
    <property type="entry name" value="PLEIOTROPIC DRUG RESISTANCE PROTEIN 1-LIKE ISOFORM X1"/>
    <property type="match status" value="1"/>
</dbReference>
<dbReference type="AlphaFoldDB" id="A0AAN8ZTU1"/>
<dbReference type="SUPFAM" id="SSF52540">
    <property type="entry name" value="P-loop containing nucleoside triphosphate hydrolases"/>
    <property type="match status" value="1"/>
</dbReference>
<dbReference type="InterPro" id="IPR003439">
    <property type="entry name" value="ABC_transporter-like_ATP-bd"/>
</dbReference>
<comment type="caution">
    <text evidence="3">The sequence shown here is derived from an EMBL/GenBank/DDBJ whole genome shotgun (WGS) entry which is preliminary data.</text>
</comment>